<dbReference type="AlphaFoldDB" id="K1P4Y6"/>
<name>K1P4Y6_MAGGI</name>
<protein>
    <submittedName>
        <fullName evidence="1">Uncharacterized protein</fullName>
    </submittedName>
</protein>
<accession>K1P4Y6</accession>
<proteinExistence type="predicted"/>
<dbReference type="EMBL" id="JH818636">
    <property type="protein sequence ID" value="EKC18697.1"/>
    <property type="molecule type" value="Genomic_DNA"/>
</dbReference>
<evidence type="ECO:0000313" key="1">
    <source>
        <dbReference type="EMBL" id="EKC18697.1"/>
    </source>
</evidence>
<dbReference type="InParanoid" id="K1P4Y6"/>
<gene>
    <name evidence="1" type="ORF">CGI_10011515</name>
</gene>
<reference evidence="1" key="1">
    <citation type="journal article" date="2012" name="Nature">
        <title>The oyster genome reveals stress adaptation and complexity of shell formation.</title>
        <authorList>
            <person name="Zhang G."/>
            <person name="Fang X."/>
            <person name="Guo X."/>
            <person name="Li L."/>
            <person name="Luo R."/>
            <person name="Xu F."/>
            <person name="Yang P."/>
            <person name="Zhang L."/>
            <person name="Wang X."/>
            <person name="Qi H."/>
            <person name="Xiong Z."/>
            <person name="Que H."/>
            <person name="Xie Y."/>
            <person name="Holland P.W."/>
            <person name="Paps J."/>
            <person name="Zhu Y."/>
            <person name="Wu F."/>
            <person name="Chen Y."/>
            <person name="Wang J."/>
            <person name="Peng C."/>
            <person name="Meng J."/>
            <person name="Yang L."/>
            <person name="Liu J."/>
            <person name="Wen B."/>
            <person name="Zhang N."/>
            <person name="Huang Z."/>
            <person name="Zhu Q."/>
            <person name="Feng Y."/>
            <person name="Mount A."/>
            <person name="Hedgecock D."/>
            <person name="Xu Z."/>
            <person name="Liu Y."/>
            <person name="Domazet-Loso T."/>
            <person name="Du Y."/>
            <person name="Sun X."/>
            <person name="Zhang S."/>
            <person name="Liu B."/>
            <person name="Cheng P."/>
            <person name="Jiang X."/>
            <person name="Li J."/>
            <person name="Fan D."/>
            <person name="Wang W."/>
            <person name="Fu W."/>
            <person name="Wang T."/>
            <person name="Wang B."/>
            <person name="Zhang J."/>
            <person name="Peng Z."/>
            <person name="Li Y."/>
            <person name="Li N."/>
            <person name="Wang J."/>
            <person name="Chen M."/>
            <person name="He Y."/>
            <person name="Tan F."/>
            <person name="Song X."/>
            <person name="Zheng Q."/>
            <person name="Huang R."/>
            <person name="Yang H."/>
            <person name="Du X."/>
            <person name="Chen L."/>
            <person name="Yang M."/>
            <person name="Gaffney P.M."/>
            <person name="Wang S."/>
            <person name="Luo L."/>
            <person name="She Z."/>
            <person name="Ming Y."/>
            <person name="Huang W."/>
            <person name="Zhang S."/>
            <person name="Huang B."/>
            <person name="Zhang Y."/>
            <person name="Qu T."/>
            <person name="Ni P."/>
            <person name="Miao G."/>
            <person name="Wang J."/>
            <person name="Wang Q."/>
            <person name="Steinberg C.E."/>
            <person name="Wang H."/>
            <person name="Li N."/>
            <person name="Qian L."/>
            <person name="Zhang G."/>
            <person name="Li Y."/>
            <person name="Yang H."/>
            <person name="Liu X."/>
            <person name="Wang J."/>
            <person name="Yin Y."/>
            <person name="Wang J."/>
        </authorList>
    </citation>
    <scope>NUCLEOTIDE SEQUENCE [LARGE SCALE GENOMIC DNA]</scope>
    <source>
        <strain evidence="1">05x7-T-G4-1.051#20</strain>
    </source>
</reference>
<sequence>MLSEYNHKSRRRPRSAQSPRLYGVYTYNCEQLTNENTLLKEELKETKRMYDSRNEYSPTEIHKRIQSITEEYQKQKDIIKHQNAGIVAPWKLDSQYSFPAERDDMEMRKRIDYLEKENKRLQLKTEKMPSFFEERIV</sequence>
<organism evidence="1">
    <name type="scientific">Magallana gigas</name>
    <name type="common">Pacific oyster</name>
    <name type="synonym">Crassostrea gigas</name>
    <dbReference type="NCBI Taxonomy" id="29159"/>
    <lineage>
        <taxon>Eukaryota</taxon>
        <taxon>Metazoa</taxon>
        <taxon>Spiralia</taxon>
        <taxon>Lophotrochozoa</taxon>
        <taxon>Mollusca</taxon>
        <taxon>Bivalvia</taxon>
        <taxon>Autobranchia</taxon>
        <taxon>Pteriomorphia</taxon>
        <taxon>Ostreida</taxon>
        <taxon>Ostreoidea</taxon>
        <taxon>Ostreidae</taxon>
        <taxon>Magallana</taxon>
    </lineage>
</organism>
<dbReference type="HOGENOM" id="CLU_1867083_0_0_1"/>